<keyword evidence="2 5" id="KW-0812">Transmembrane</keyword>
<feature type="transmembrane region" description="Helical" evidence="5">
    <location>
        <begin position="296"/>
        <end position="315"/>
    </location>
</feature>
<dbReference type="PANTHER" id="PTHR43471">
    <property type="entry name" value="ABC TRANSPORTER PERMEASE"/>
    <property type="match status" value="1"/>
</dbReference>
<comment type="subcellular location">
    <subcellularLocation>
        <location evidence="1">Membrane</location>
        <topology evidence="1">Multi-pass membrane protein</topology>
    </subcellularLocation>
</comment>
<evidence type="ECO:0000256" key="3">
    <source>
        <dbReference type="ARBA" id="ARBA00022989"/>
    </source>
</evidence>
<keyword evidence="8" id="KW-1185">Reference proteome</keyword>
<sequence>MSTYSPMHTIRTVASREIQVGLRSKGIMVTVGLILVLLVAGSFLLSLLNDREDSIPEVAVVGVPTAAFEGSELEASPATDRETAQALVRDGDVDAAVVASDSGWEVLADGSPSATVMASINAVAGTLATNAALEPLGVAPEEFAAAMGPVSVTSVDVSGDQQSEASMTSLLTALAGVSIIIFTVMLFGANIGGRVTEEKSSRVVEIILAAVRPLPFLAGKVIGNVIFGFLATAILLAVGIAALFAAGLTDGITIDWSLVPILLVSWLLGMLFFGSLYAAAGALVQRTEDLQSTQMPVLLLIMAAMYVPLFGWHSTDSTWMQVFSWIPPFSIFTAPLSYAAGDFTLVQLVASLAIAALAVVVVLWLVARIYRASILNNGQKMGWIQALRA</sequence>
<feature type="transmembrane region" description="Helical" evidence="5">
    <location>
        <begin position="258"/>
        <end position="284"/>
    </location>
</feature>
<accession>A0A376CNR8</accession>
<feature type="transmembrane region" description="Helical" evidence="5">
    <location>
        <begin position="170"/>
        <end position="192"/>
    </location>
</feature>
<feature type="transmembrane region" description="Helical" evidence="5">
    <location>
        <begin position="221"/>
        <end position="246"/>
    </location>
</feature>
<evidence type="ECO:0000256" key="1">
    <source>
        <dbReference type="ARBA" id="ARBA00004141"/>
    </source>
</evidence>
<feature type="domain" description="ABC-2 type transporter transmembrane" evidence="6">
    <location>
        <begin position="29"/>
        <end position="367"/>
    </location>
</feature>
<dbReference type="Proteomes" id="UP000254467">
    <property type="component" value="Unassembled WGS sequence"/>
</dbReference>
<feature type="transmembrane region" description="Helical" evidence="5">
    <location>
        <begin position="345"/>
        <end position="367"/>
    </location>
</feature>
<protein>
    <submittedName>
        <fullName evidence="7">ABC transporter permease</fullName>
    </submittedName>
</protein>
<dbReference type="GO" id="GO:0140359">
    <property type="term" value="F:ABC-type transporter activity"/>
    <property type="evidence" value="ECO:0007669"/>
    <property type="project" value="InterPro"/>
</dbReference>
<evidence type="ECO:0000313" key="8">
    <source>
        <dbReference type="Proteomes" id="UP000254467"/>
    </source>
</evidence>
<dbReference type="AlphaFoldDB" id="A0A376CNR8"/>
<dbReference type="PANTHER" id="PTHR43471:SF3">
    <property type="entry name" value="ABC TRANSPORTER PERMEASE PROTEIN NATB"/>
    <property type="match status" value="1"/>
</dbReference>
<proteinExistence type="predicted"/>
<keyword evidence="3 5" id="KW-1133">Transmembrane helix</keyword>
<feature type="transmembrane region" description="Helical" evidence="5">
    <location>
        <begin position="26"/>
        <end position="48"/>
    </location>
</feature>
<reference evidence="7 8" key="1">
    <citation type="submission" date="2018-06" db="EMBL/GenBank/DDBJ databases">
        <authorList>
            <consortium name="Pathogen Informatics"/>
            <person name="Doyle S."/>
        </authorList>
    </citation>
    <scope>NUCLEOTIDE SEQUENCE [LARGE SCALE GENOMIC DNA]</scope>
    <source>
        <strain evidence="7 8">NCTC11862</strain>
    </source>
</reference>
<dbReference type="GO" id="GO:0016020">
    <property type="term" value="C:membrane"/>
    <property type="evidence" value="ECO:0007669"/>
    <property type="project" value="UniProtKB-SubCell"/>
</dbReference>
<gene>
    <name evidence="7" type="primary">yhaP</name>
    <name evidence="7" type="ORF">NCTC11862_01717</name>
</gene>
<evidence type="ECO:0000256" key="5">
    <source>
        <dbReference type="SAM" id="Phobius"/>
    </source>
</evidence>
<dbReference type="STRING" id="35756.GCA_001044155_00444"/>
<dbReference type="OrthoDB" id="3268959at2"/>
<evidence type="ECO:0000256" key="2">
    <source>
        <dbReference type="ARBA" id="ARBA00022692"/>
    </source>
</evidence>
<evidence type="ECO:0000259" key="6">
    <source>
        <dbReference type="Pfam" id="PF12698"/>
    </source>
</evidence>
<organism evidence="7 8">
    <name type="scientific">Corynebacterium pilosum</name>
    <dbReference type="NCBI Taxonomy" id="35756"/>
    <lineage>
        <taxon>Bacteria</taxon>
        <taxon>Bacillati</taxon>
        <taxon>Actinomycetota</taxon>
        <taxon>Actinomycetes</taxon>
        <taxon>Mycobacteriales</taxon>
        <taxon>Corynebacteriaceae</taxon>
        <taxon>Corynebacterium</taxon>
    </lineage>
</organism>
<dbReference type="RefSeq" id="WP_018581716.1">
    <property type="nucleotide sequence ID" value="NZ_LDYD01000003.1"/>
</dbReference>
<name>A0A376CNR8_9CORY</name>
<dbReference type="EMBL" id="UFXQ01000001">
    <property type="protein sequence ID" value="STC69912.1"/>
    <property type="molecule type" value="Genomic_DNA"/>
</dbReference>
<dbReference type="Pfam" id="PF12698">
    <property type="entry name" value="ABC2_membrane_3"/>
    <property type="match status" value="1"/>
</dbReference>
<evidence type="ECO:0000313" key="7">
    <source>
        <dbReference type="EMBL" id="STC69912.1"/>
    </source>
</evidence>
<dbReference type="InterPro" id="IPR013525">
    <property type="entry name" value="ABC2_TM"/>
</dbReference>
<evidence type="ECO:0000256" key="4">
    <source>
        <dbReference type="ARBA" id="ARBA00023136"/>
    </source>
</evidence>
<keyword evidence="4 5" id="KW-0472">Membrane</keyword>